<keyword evidence="2" id="KW-1185">Reference proteome</keyword>
<organism evidence="1 2">
    <name type="scientific">Winogradskyella luteola</name>
    <dbReference type="NCBI Taxonomy" id="2828330"/>
    <lineage>
        <taxon>Bacteria</taxon>
        <taxon>Pseudomonadati</taxon>
        <taxon>Bacteroidota</taxon>
        <taxon>Flavobacteriia</taxon>
        <taxon>Flavobacteriales</taxon>
        <taxon>Flavobacteriaceae</taxon>
        <taxon>Winogradskyella</taxon>
    </lineage>
</organism>
<gene>
    <name evidence="1" type="ORF">KCG49_13165</name>
</gene>
<name>A0A9X1FAM6_9FLAO</name>
<dbReference type="EMBL" id="JAGSPD010000011">
    <property type="protein sequence ID" value="MBV7270141.1"/>
    <property type="molecule type" value="Genomic_DNA"/>
</dbReference>
<reference evidence="1" key="1">
    <citation type="submission" date="2021-04" db="EMBL/GenBank/DDBJ databases">
        <authorList>
            <person name="Pira H."/>
            <person name="Risdian C."/>
            <person name="Wink J."/>
        </authorList>
    </citation>
    <scope>NUCLEOTIDE SEQUENCE</scope>
    <source>
        <strain evidence="1">WHY3</strain>
    </source>
</reference>
<proteinExistence type="predicted"/>
<evidence type="ECO:0000313" key="1">
    <source>
        <dbReference type="EMBL" id="MBV7270141.1"/>
    </source>
</evidence>
<dbReference type="RefSeq" id="WP_218547134.1">
    <property type="nucleotide sequence ID" value="NZ_JAGSPD010000011.1"/>
</dbReference>
<sequence>MDISTITNPIKFFEITLSEESKIRDIANNILECSPYISYKFKENSTVVYCIEIDDETGEAKEYIEYTKDLIIEYLKKQYYTSREYLYQFCIRNDNTAIKSYLSIQVKAIQLLINKSKDLLAYHPYFLIPLKGLVKYINELLLIPGMDEFIIDVDIVKIIPLRSNLDFDAINSEKVYSILKFMAGKNEKQETILSQDDFNRLIDYTNYLVENEEVPEIESQLEPKITFELLRFTYWVLHKELYTTKRIKPCFYNFVKDMFVQSNNSQLSSIKKMFAVQARIARDSFIPNVISKYFRD</sequence>
<evidence type="ECO:0000313" key="2">
    <source>
        <dbReference type="Proteomes" id="UP001138894"/>
    </source>
</evidence>
<comment type="caution">
    <text evidence="1">The sequence shown here is derived from an EMBL/GenBank/DDBJ whole genome shotgun (WGS) entry which is preliminary data.</text>
</comment>
<dbReference type="Proteomes" id="UP001138894">
    <property type="component" value="Unassembled WGS sequence"/>
</dbReference>
<dbReference type="AlphaFoldDB" id="A0A9X1FAM6"/>
<protein>
    <submittedName>
        <fullName evidence="1">Uncharacterized protein</fullName>
    </submittedName>
</protein>
<accession>A0A9X1FAM6</accession>